<keyword evidence="4" id="KW-1185">Reference proteome</keyword>
<reference evidence="3" key="1">
    <citation type="journal article" date="2023" name="Science">
        <title>Genome structures resolve the early diversification of teleost fishes.</title>
        <authorList>
            <person name="Parey E."/>
            <person name="Louis A."/>
            <person name="Montfort J."/>
            <person name="Bouchez O."/>
            <person name="Roques C."/>
            <person name="Iampietro C."/>
            <person name="Lluch J."/>
            <person name="Castinel A."/>
            <person name="Donnadieu C."/>
            <person name="Desvignes T."/>
            <person name="Floi Bucao C."/>
            <person name="Jouanno E."/>
            <person name="Wen M."/>
            <person name="Mejri S."/>
            <person name="Dirks R."/>
            <person name="Jansen H."/>
            <person name="Henkel C."/>
            <person name="Chen W.J."/>
            <person name="Zahm M."/>
            <person name="Cabau C."/>
            <person name="Klopp C."/>
            <person name="Thompson A.W."/>
            <person name="Robinson-Rechavi M."/>
            <person name="Braasch I."/>
            <person name="Lecointre G."/>
            <person name="Bobe J."/>
            <person name="Postlethwait J.H."/>
            <person name="Berthelot C."/>
            <person name="Roest Crollius H."/>
            <person name="Guiguen Y."/>
        </authorList>
    </citation>
    <scope>NUCLEOTIDE SEQUENCE</scope>
    <source>
        <strain evidence="3">WJC10195</strain>
    </source>
</reference>
<sequence length="443" mass="47335">MTDIATIYKLSLIAFAYAVQVYGLTCPVLECWFVQEKSGRGGGFPAAMNQEKSLLYVGTDPDNTGSVPKKNPPADIDSARIYHVTDPGASLCSSSLRPPEGSIRKPQCEINPFLPQPAVVQWAAPLTESAHSPVYLQADWLSASVQGLDGQLTLSSVMRAPTRTNKPSVIVSVYSRTVSVRSRLGSPVVLDCGFWTEPSSPLSAEGFSVEWRYQFRGEGRLVLAYDGKNDRLVQTAEEGAELDIGALHRTGNASLILQEAEVRHSGTYICAVYLPYLLTQVSINLEIEESPSLSISPPGPQVLLPGQSLSLQCQASGFTPLPLELRWEFQGADGVLRPLGDGRVSGHRQASDGTFTQSSRLEVGQGDTQLEGSGEVVCVGVHSGGTRRARVSLSVIGAKGPTVEDSMAMVAVALGLYGLLRIISWTLGVSGSAGRDSDGKKEK</sequence>
<dbReference type="InterPro" id="IPR007110">
    <property type="entry name" value="Ig-like_dom"/>
</dbReference>
<dbReference type="InterPro" id="IPR050380">
    <property type="entry name" value="Immune_Resp_Modulators"/>
</dbReference>
<dbReference type="Proteomes" id="UP001152622">
    <property type="component" value="Chromosome 1"/>
</dbReference>
<dbReference type="OrthoDB" id="8929156at2759"/>
<evidence type="ECO:0000313" key="4">
    <source>
        <dbReference type="Proteomes" id="UP001152622"/>
    </source>
</evidence>
<evidence type="ECO:0000259" key="2">
    <source>
        <dbReference type="PROSITE" id="PS50835"/>
    </source>
</evidence>
<dbReference type="PANTHER" id="PTHR23411">
    <property type="entry name" value="TAPASIN"/>
    <property type="match status" value="1"/>
</dbReference>
<feature type="domain" description="Ig-like" evidence="2">
    <location>
        <begin position="291"/>
        <end position="394"/>
    </location>
</feature>
<dbReference type="PRINTS" id="PR01669">
    <property type="entry name" value="TAPASIN"/>
</dbReference>
<evidence type="ECO:0000313" key="3">
    <source>
        <dbReference type="EMBL" id="KAJ8379224.1"/>
    </source>
</evidence>
<dbReference type="AlphaFoldDB" id="A0A9Q1G959"/>
<dbReference type="InterPro" id="IPR036179">
    <property type="entry name" value="Ig-like_dom_sf"/>
</dbReference>
<dbReference type="InterPro" id="IPR013106">
    <property type="entry name" value="Ig_V-set"/>
</dbReference>
<evidence type="ECO:0000256" key="1">
    <source>
        <dbReference type="ARBA" id="ARBA00023319"/>
    </source>
</evidence>
<organism evidence="3 4">
    <name type="scientific">Synaphobranchus kaupii</name>
    <name type="common">Kaup's arrowtooth eel</name>
    <dbReference type="NCBI Taxonomy" id="118154"/>
    <lineage>
        <taxon>Eukaryota</taxon>
        <taxon>Metazoa</taxon>
        <taxon>Chordata</taxon>
        <taxon>Craniata</taxon>
        <taxon>Vertebrata</taxon>
        <taxon>Euteleostomi</taxon>
        <taxon>Actinopterygii</taxon>
        <taxon>Neopterygii</taxon>
        <taxon>Teleostei</taxon>
        <taxon>Anguilliformes</taxon>
        <taxon>Synaphobranchidae</taxon>
        <taxon>Synaphobranchus</taxon>
    </lineage>
</organism>
<dbReference type="Pfam" id="PF07686">
    <property type="entry name" value="V-set"/>
    <property type="match status" value="1"/>
</dbReference>
<dbReference type="InterPro" id="IPR013783">
    <property type="entry name" value="Ig-like_fold"/>
</dbReference>
<dbReference type="SMART" id="SM00409">
    <property type="entry name" value="IG"/>
    <property type="match status" value="2"/>
</dbReference>
<keyword evidence="1" id="KW-0393">Immunoglobulin domain</keyword>
<protein>
    <recommendedName>
        <fullName evidence="2">Ig-like domain-containing protein</fullName>
    </recommendedName>
</protein>
<comment type="caution">
    <text evidence="3">The sequence shown here is derived from an EMBL/GenBank/DDBJ whole genome shotgun (WGS) entry which is preliminary data.</text>
</comment>
<accession>A0A9Q1G959</accession>
<name>A0A9Q1G959_SYNKA</name>
<dbReference type="EMBL" id="JAINUF010000001">
    <property type="protein sequence ID" value="KAJ8379224.1"/>
    <property type="molecule type" value="Genomic_DNA"/>
</dbReference>
<dbReference type="SUPFAM" id="SSF48726">
    <property type="entry name" value="Immunoglobulin"/>
    <property type="match status" value="2"/>
</dbReference>
<dbReference type="Gene3D" id="2.60.40.10">
    <property type="entry name" value="Immunoglobulins"/>
    <property type="match status" value="3"/>
</dbReference>
<proteinExistence type="predicted"/>
<dbReference type="PROSITE" id="PS50835">
    <property type="entry name" value="IG_LIKE"/>
    <property type="match status" value="2"/>
</dbReference>
<dbReference type="GO" id="GO:0016020">
    <property type="term" value="C:membrane"/>
    <property type="evidence" value="ECO:0007669"/>
    <property type="project" value="InterPro"/>
</dbReference>
<dbReference type="InterPro" id="IPR008056">
    <property type="entry name" value="Tapasin"/>
</dbReference>
<feature type="domain" description="Ig-like" evidence="2">
    <location>
        <begin position="167"/>
        <end position="284"/>
    </location>
</feature>
<gene>
    <name evidence="3" type="ORF">SKAU_G00000020</name>
</gene>
<dbReference type="InterPro" id="IPR003599">
    <property type="entry name" value="Ig_sub"/>
</dbReference>
<dbReference type="GO" id="GO:0019885">
    <property type="term" value="P:antigen processing and presentation of endogenous peptide antigen via MHC class I"/>
    <property type="evidence" value="ECO:0007669"/>
    <property type="project" value="InterPro"/>
</dbReference>